<feature type="signal peptide" evidence="2">
    <location>
        <begin position="1"/>
        <end position="19"/>
    </location>
</feature>
<organism evidence="3 4">
    <name type="scientific">Novosphingobium clariflavum</name>
    <dbReference type="NCBI Taxonomy" id="2029884"/>
    <lineage>
        <taxon>Bacteria</taxon>
        <taxon>Pseudomonadati</taxon>
        <taxon>Pseudomonadota</taxon>
        <taxon>Alphaproteobacteria</taxon>
        <taxon>Sphingomonadales</taxon>
        <taxon>Sphingomonadaceae</taxon>
        <taxon>Novosphingobium</taxon>
    </lineage>
</organism>
<sequence>MRALAVAIFALTLAGCGGAAPDAAPSPSVLVSVAAPVRGSLPATLTAYGSATPSQSGAMTISAAQPGQVTSLSVVQGTAVHAGQALATFTVAPSARSAYLQVVDALAAAQKQRGSIAALVSQQLATSDQLVQADKAVADARTALAAIEAEGAGRAAQTLTAPFDGVVTAVTAAPGDRTQPGAPIMTLARSGAIFVTVGIDPAERAGVVPGQSATMQRLAGGDAIAGQVVRAGQMLNPRTRLIDVDLSFPAGALLPGEGVEVAIRTGDVAGWVVPHKAVVTSGGPARVFQDSAGKAKAVGVRLLLSSPDGDVVEGALDPRRPVIVDGAYQVNDGDAVRRVR</sequence>
<accession>A0ABV6SC27</accession>
<dbReference type="RefSeq" id="WP_323748336.1">
    <property type="nucleotide sequence ID" value="NZ_JAPCWC010000037.1"/>
</dbReference>
<dbReference type="PROSITE" id="PS51257">
    <property type="entry name" value="PROKAR_LIPOPROTEIN"/>
    <property type="match status" value="1"/>
</dbReference>
<dbReference type="PANTHER" id="PTHR30469:SF15">
    <property type="entry name" value="HLYD FAMILY OF SECRETION PROTEINS"/>
    <property type="match status" value="1"/>
</dbReference>
<comment type="caution">
    <text evidence="3">The sequence shown here is derived from an EMBL/GenBank/DDBJ whole genome shotgun (WGS) entry which is preliminary data.</text>
</comment>
<reference evidence="3 4" key="1">
    <citation type="submission" date="2024-09" db="EMBL/GenBank/DDBJ databases">
        <authorList>
            <person name="Sun Q."/>
            <person name="Mori K."/>
        </authorList>
    </citation>
    <scope>NUCLEOTIDE SEQUENCE [LARGE SCALE GENOMIC DNA]</scope>
    <source>
        <strain evidence="3 4">CICC 11035S</strain>
    </source>
</reference>
<evidence type="ECO:0000313" key="4">
    <source>
        <dbReference type="Proteomes" id="UP001589858"/>
    </source>
</evidence>
<keyword evidence="4" id="KW-1185">Reference proteome</keyword>
<dbReference type="EMBL" id="JBHLTM010000066">
    <property type="protein sequence ID" value="MFC0686379.1"/>
    <property type="molecule type" value="Genomic_DNA"/>
</dbReference>
<protein>
    <submittedName>
        <fullName evidence="3">Efflux RND transporter periplasmic adaptor subunit</fullName>
    </submittedName>
</protein>
<evidence type="ECO:0000256" key="1">
    <source>
        <dbReference type="ARBA" id="ARBA00009477"/>
    </source>
</evidence>
<dbReference type="Gene3D" id="2.40.50.100">
    <property type="match status" value="1"/>
</dbReference>
<keyword evidence="2" id="KW-0732">Signal</keyword>
<name>A0ABV6SC27_9SPHN</name>
<dbReference type="Proteomes" id="UP001589858">
    <property type="component" value="Unassembled WGS sequence"/>
</dbReference>
<dbReference type="Gene3D" id="2.40.420.20">
    <property type="match status" value="1"/>
</dbReference>
<dbReference type="InterPro" id="IPR006143">
    <property type="entry name" value="RND_pump_MFP"/>
</dbReference>
<evidence type="ECO:0000256" key="2">
    <source>
        <dbReference type="SAM" id="SignalP"/>
    </source>
</evidence>
<dbReference type="NCBIfam" id="TIGR01730">
    <property type="entry name" value="RND_mfp"/>
    <property type="match status" value="1"/>
</dbReference>
<evidence type="ECO:0000313" key="3">
    <source>
        <dbReference type="EMBL" id="MFC0686379.1"/>
    </source>
</evidence>
<gene>
    <name evidence="3" type="ORF">ACFFF8_17480</name>
</gene>
<dbReference type="PANTHER" id="PTHR30469">
    <property type="entry name" value="MULTIDRUG RESISTANCE PROTEIN MDTA"/>
    <property type="match status" value="1"/>
</dbReference>
<comment type="similarity">
    <text evidence="1">Belongs to the membrane fusion protein (MFP) (TC 8.A.1) family.</text>
</comment>
<feature type="chain" id="PRO_5045376525" evidence="2">
    <location>
        <begin position="20"/>
        <end position="340"/>
    </location>
</feature>
<dbReference type="SUPFAM" id="SSF111369">
    <property type="entry name" value="HlyD-like secretion proteins"/>
    <property type="match status" value="1"/>
</dbReference>
<proteinExistence type="inferred from homology"/>